<comment type="caution">
    <text evidence="8">The sequence shown here is derived from an EMBL/GenBank/DDBJ whole genome shotgun (WGS) entry which is preliminary data.</text>
</comment>
<evidence type="ECO:0000256" key="4">
    <source>
        <dbReference type="ARBA" id="ARBA00022833"/>
    </source>
</evidence>
<evidence type="ECO:0000256" key="5">
    <source>
        <dbReference type="HAMAP-Rule" id="MF_00767"/>
    </source>
</evidence>
<comment type="similarity">
    <text evidence="5">Belongs to the AspA/AstE family. Succinylglutamate desuccinylase subfamily.</text>
</comment>
<feature type="active site" evidence="5">
    <location>
        <position position="210"/>
    </location>
</feature>
<keyword evidence="1 5" id="KW-0056">Arginine metabolism</keyword>
<dbReference type="Gene3D" id="3.40.630.10">
    <property type="entry name" value="Zn peptidases"/>
    <property type="match status" value="1"/>
</dbReference>
<dbReference type="Pfam" id="PF24827">
    <property type="entry name" value="AstE_AspA_cat"/>
    <property type="match status" value="1"/>
</dbReference>
<feature type="binding site" evidence="5">
    <location>
        <position position="52"/>
    </location>
    <ligand>
        <name>Zn(2+)</name>
        <dbReference type="ChEBI" id="CHEBI:29105"/>
    </ligand>
</feature>
<keyword evidence="9" id="KW-1185">Reference proteome</keyword>
<reference evidence="8 9" key="1">
    <citation type="journal article" date="2022" name="Environ. Microbiol. Rep.">
        <title>Eco-phylogenetic analyses reveal divergent evolution of vitamin B12 metabolism in the marine bacterial family 'Psychromonadaceae'.</title>
        <authorList>
            <person name="Jin X."/>
            <person name="Yang Y."/>
            <person name="Cao H."/>
            <person name="Gao B."/>
            <person name="Zhao Z."/>
        </authorList>
    </citation>
    <scope>NUCLEOTIDE SEQUENCE [LARGE SCALE GENOMIC DNA]</scope>
    <source>
        <strain evidence="8 9">MKS20</strain>
    </source>
</reference>
<dbReference type="PANTHER" id="PTHR15162:SF7">
    <property type="entry name" value="SUCCINYLGLUTAMATE DESUCCINYLASE"/>
    <property type="match status" value="1"/>
</dbReference>
<feature type="binding site" evidence="5">
    <location>
        <position position="146"/>
    </location>
    <ligand>
        <name>Zn(2+)</name>
        <dbReference type="ChEBI" id="CHEBI:29105"/>
    </ligand>
</feature>
<dbReference type="RefSeq" id="WP_233051069.1">
    <property type="nucleotide sequence ID" value="NZ_JAIMJA010000001.1"/>
</dbReference>
<keyword evidence="2 5" id="KW-0479">Metal-binding</keyword>
<name>A0ABS8W6Q6_9GAMM</name>
<dbReference type="GO" id="GO:0009017">
    <property type="term" value="F:succinylglutamate desuccinylase activity"/>
    <property type="evidence" value="ECO:0007669"/>
    <property type="project" value="UniProtKB-EC"/>
</dbReference>
<gene>
    <name evidence="5" type="primary">astE</name>
    <name evidence="8" type="ORF">K6Y31_01365</name>
</gene>
<dbReference type="EMBL" id="JAIMJA010000001">
    <property type="protein sequence ID" value="MCE2593464.1"/>
    <property type="molecule type" value="Genomic_DNA"/>
</dbReference>
<organism evidence="8 9">
    <name type="scientific">Motilimonas cestriensis</name>
    <dbReference type="NCBI Taxonomy" id="2742685"/>
    <lineage>
        <taxon>Bacteria</taxon>
        <taxon>Pseudomonadati</taxon>
        <taxon>Pseudomonadota</taxon>
        <taxon>Gammaproteobacteria</taxon>
        <taxon>Alteromonadales</taxon>
        <taxon>Alteromonadales genera incertae sedis</taxon>
        <taxon>Motilimonas</taxon>
    </lineage>
</organism>
<evidence type="ECO:0000256" key="1">
    <source>
        <dbReference type="ARBA" id="ARBA00022503"/>
    </source>
</evidence>
<protein>
    <recommendedName>
        <fullName evidence="5">Succinylglutamate desuccinylase</fullName>
        <ecNumber evidence="5">3.5.1.96</ecNumber>
    </recommendedName>
</protein>
<dbReference type="Pfam" id="PF04952">
    <property type="entry name" value="AstE_AspA_hybrid"/>
    <property type="match status" value="1"/>
</dbReference>
<dbReference type="NCBIfam" id="NF003706">
    <property type="entry name" value="PRK05324.1"/>
    <property type="match status" value="1"/>
</dbReference>
<dbReference type="SUPFAM" id="SSF53187">
    <property type="entry name" value="Zn-dependent exopeptidases"/>
    <property type="match status" value="1"/>
</dbReference>
<comment type="function">
    <text evidence="5">Transforms N(2)-succinylglutamate into succinate and glutamate.</text>
</comment>
<comment type="catalytic activity">
    <reaction evidence="5">
        <text>N-succinyl-L-glutamate + H2O = L-glutamate + succinate</text>
        <dbReference type="Rhea" id="RHEA:15169"/>
        <dbReference type="ChEBI" id="CHEBI:15377"/>
        <dbReference type="ChEBI" id="CHEBI:29985"/>
        <dbReference type="ChEBI" id="CHEBI:30031"/>
        <dbReference type="ChEBI" id="CHEBI:58763"/>
        <dbReference type="EC" id="3.5.1.96"/>
    </reaction>
</comment>
<dbReference type="InterPro" id="IPR055438">
    <property type="entry name" value="AstE_AspA_cat"/>
</dbReference>
<dbReference type="InterPro" id="IPR050178">
    <property type="entry name" value="AspA/AstE_fam"/>
</dbReference>
<evidence type="ECO:0000256" key="2">
    <source>
        <dbReference type="ARBA" id="ARBA00022723"/>
    </source>
</evidence>
<dbReference type="InterPro" id="IPR016681">
    <property type="entry name" value="SuccinylGlu_desuccinylase"/>
</dbReference>
<accession>A0ABS8W6Q6</accession>
<proteinExistence type="inferred from homology"/>
<feature type="binding site" evidence="5">
    <location>
        <position position="55"/>
    </location>
    <ligand>
        <name>Zn(2+)</name>
        <dbReference type="ChEBI" id="CHEBI:29105"/>
    </ligand>
</feature>
<keyword evidence="3 5" id="KW-0378">Hydrolase</keyword>
<feature type="domain" description="AstE/AspA barrel-sandwich hybrid" evidence="6">
    <location>
        <begin position="251"/>
        <end position="323"/>
    </location>
</feature>
<evidence type="ECO:0000313" key="8">
    <source>
        <dbReference type="EMBL" id="MCE2593464.1"/>
    </source>
</evidence>
<sequence>MMDFIDYTLGRCEAAEFLVSNSSDTRVECWAPGVLYLAGNGPRSLIISAGIHGDETAPIIIINQLIKQIFSGELEVVNPCLFILGNPDAIELGVRYLDTNLNRLFCGAHRSIAPCKESARAHLLERCVERFYTIYQDTDKLHWDCHCAIRGAVYKTFAIVPIVTHELSLLNHMDELQHAGIQAAVLSQLATNTFSYASFQQFKAQAATLELGKALPWHENEMSDHQKIICYLIRLLADVEDEDETIATDALIVYQIAQQIIKTQPDFHFNFSAEIDNFTPYQQGTLLAQEAGAEYHVQAEREVILFPNAKVELGARALLTLTPCSL</sequence>
<evidence type="ECO:0000259" key="6">
    <source>
        <dbReference type="Pfam" id="PF04952"/>
    </source>
</evidence>
<evidence type="ECO:0000259" key="7">
    <source>
        <dbReference type="Pfam" id="PF24827"/>
    </source>
</evidence>
<dbReference type="Proteomes" id="UP001201273">
    <property type="component" value="Unassembled WGS sequence"/>
</dbReference>
<dbReference type="EC" id="3.5.1.96" evidence="5"/>
<dbReference type="HAMAP" id="MF_00767">
    <property type="entry name" value="Arg_catab_AstE"/>
    <property type="match status" value="1"/>
</dbReference>
<evidence type="ECO:0000313" key="9">
    <source>
        <dbReference type="Proteomes" id="UP001201273"/>
    </source>
</evidence>
<comment type="pathway">
    <text evidence="5">Amino-acid degradation; L-arginine degradation via AST pathway; L-glutamate and succinate from L-arginine: step 5/5.</text>
</comment>
<evidence type="ECO:0000256" key="3">
    <source>
        <dbReference type="ARBA" id="ARBA00022801"/>
    </source>
</evidence>
<dbReference type="InterPro" id="IPR007036">
    <property type="entry name" value="Aste_AspA_hybrid_dom"/>
</dbReference>
<feature type="domain" description="Succinylglutamate desuccinylase/Aspartoacylase catalytic" evidence="7">
    <location>
        <begin position="43"/>
        <end position="234"/>
    </location>
</feature>
<dbReference type="PANTHER" id="PTHR15162">
    <property type="entry name" value="ASPARTOACYLASE"/>
    <property type="match status" value="1"/>
</dbReference>
<keyword evidence="4 5" id="KW-0862">Zinc</keyword>
<comment type="cofactor">
    <cofactor evidence="5">
        <name>Zn(2+)</name>
        <dbReference type="ChEBI" id="CHEBI:29105"/>
    </cofactor>
    <text evidence="5">Binds 1 zinc ion per subunit.</text>
</comment>